<gene>
    <name evidence="8" type="ORF">Scep_008714</name>
</gene>
<evidence type="ECO:0000256" key="3">
    <source>
        <dbReference type="ARBA" id="ARBA00023125"/>
    </source>
</evidence>
<protein>
    <recommendedName>
        <fullName evidence="7">MADS-box domain-containing protein</fullName>
    </recommendedName>
</protein>
<feature type="region of interest" description="Disordered" evidence="6">
    <location>
        <begin position="182"/>
        <end position="214"/>
    </location>
</feature>
<organism evidence="8 9">
    <name type="scientific">Stephania cephalantha</name>
    <dbReference type="NCBI Taxonomy" id="152367"/>
    <lineage>
        <taxon>Eukaryota</taxon>
        <taxon>Viridiplantae</taxon>
        <taxon>Streptophyta</taxon>
        <taxon>Embryophyta</taxon>
        <taxon>Tracheophyta</taxon>
        <taxon>Spermatophyta</taxon>
        <taxon>Magnoliopsida</taxon>
        <taxon>Ranunculales</taxon>
        <taxon>Menispermaceae</taxon>
        <taxon>Menispermoideae</taxon>
        <taxon>Cissampelideae</taxon>
        <taxon>Stephania</taxon>
    </lineage>
</organism>
<dbReference type="GO" id="GO:0046983">
    <property type="term" value="F:protein dimerization activity"/>
    <property type="evidence" value="ECO:0007669"/>
    <property type="project" value="InterPro"/>
</dbReference>
<name>A0AAP0JRQ0_9MAGN</name>
<dbReference type="PROSITE" id="PS50066">
    <property type="entry name" value="MADS_BOX_2"/>
    <property type="match status" value="1"/>
</dbReference>
<dbReference type="InterPro" id="IPR002100">
    <property type="entry name" value="TF_MADSbox"/>
</dbReference>
<comment type="subcellular location">
    <subcellularLocation>
        <location evidence="1">Nucleus</location>
    </subcellularLocation>
</comment>
<dbReference type="PANTHER" id="PTHR11945:SF387">
    <property type="entry name" value="AGAMOUS-LIKE MADS-BOX PROTEIN AGL80"/>
    <property type="match status" value="1"/>
</dbReference>
<proteinExistence type="predicted"/>
<keyword evidence="4" id="KW-0804">Transcription</keyword>
<sequence>MARKKVKLAWISNDSSRRATFKKRNKGLMKKVSELSTLCAVTACAIVFPPPPPTTTTNSHHQQPAEIWPSSASEVKRVIGRFAELPHMERTKRMMNQEGFLRHTASKLKEQVKRQQRENREQDVKLLMYQCLGGHKALHQLDSLKDLHCLGTSVDDIINQLYQRIDQLEFDYNTTTYDDDHHHQNTTTTTTTTPLINTTYDNHHDDDEATATTS</sequence>
<keyword evidence="5" id="KW-0539">Nucleus</keyword>
<dbReference type="EMBL" id="JBBNAG010000004">
    <property type="protein sequence ID" value="KAK9139033.1"/>
    <property type="molecule type" value="Genomic_DNA"/>
</dbReference>
<keyword evidence="3" id="KW-0238">DNA-binding</keyword>
<evidence type="ECO:0000256" key="4">
    <source>
        <dbReference type="ARBA" id="ARBA00023163"/>
    </source>
</evidence>
<keyword evidence="9" id="KW-1185">Reference proteome</keyword>
<dbReference type="SUPFAM" id="SSF55455">
    <property type="entry name" value="SRF-like"/>
    <property type="match status" value="1"/>
</dbReference>
<evidence type="ECO:0000256" key="5">
    <source>
        <dbReference type="ARBA" id="ARBA00023242"/>
    </source>
</evidence>
<accession>A0AAP0JRQ0</accession>
<evidence type="ECO:0000256" key="1">
    <source>
        <dbReference type="ARBA" id="ARBA00004123"/>
    </source>
</evidence>
<dbReference type="InterPro" id="IPR036879">
    <property type="entry name" value="TF_MADSbox_sf"/>
</dbReference>
<evidence type="ECO:0000313" key="8">
    <source>
        <dbReference type="EMBL" id="KAK9139033.1"/>
    </source>
</evidence>
<dbReference type="SMART" id="SM00432">
    <property type="entry name" value="MADS"/>
    <property type="match status" value="1"/>
</dbReference>
<comment type="caution">
    <text evidence="8">The sequence shown here is derived from an EMBL/GenBank/DDBJ whole genome shotgun (WGS) entry which is preliminary data.</text>
</comment>
<dbReference type="PANTHER" id="PTHR11945">
    <property type="entry name" value="MADS BOX PROTEIN"/>
    <property type="match status" value="1"/>
</dbReference>
<dbReference type="GO" id="GO:0005634">
    <property type="term" value="C:nucleus"/>
    <property type="evidence" value="ECO:0007669"/>
    <property type="project" value="UniProtKB-SubCell"/>
</dbReference>
<dbReference type="InterPro" id="IPR033897">
    <property type="entry name" value="SRF-like_MADS-box"/>
</dbReference>
<evidence type="ECO:0000256" key="6">
    <source>
        <dbReference type="SAM" id="MobiDB-lite"/>
    </source>
</evidence>
<dbReference type="PRINTS" id="PR00404">
    <property type="entry name" value="MADSDOMAIN"/>
</dbReference>
<dbReference type="GO" id="GO:0000978">
    <property type="term" value="F:RNA polymerase II cis-regulatory region sequence-specific DNA binding"/>
    <property type="evidence" value="ECO:0007669"/>
    <property type="project" value="TreeGrafter"/>
</dbReference>
<evidence type="ECO:0000256" key="2">
    <source>
        <dbReference type="ARBA" id="ARBA00023015"/>
    </source>
</evidence>
<dbReference type="CDD" id="cd00266">
    <property type="entry name" value="MADS_SRF_like"/>
    <property type="match status" value="1"/>
</dbReference>
<dbReference type="AlphaFoldDB" id="A0AAP0JRQ0"/>
<dbReference type="GO" id="GO:0045944">
    <property type="term" value="P:positive regulation of transcription by RNA polymerase II"/>
    <property type="evidence" value="ECO:0007669"/>
    <property type="project" value="InterPro"/>
</dbReference>
<dbReference type="Pfam" id="PF00319">
    <property type="entry name" value="SRF-TF"/>
    <property type="match status" value="1"/>
</dbReference>
<dbReference type="GO" id="GO:0000981">
    <property type="term" value="F:DNA-binding transcription factor activity, RNA polymerase II-specific"/>
    <property type="evidence" value="ECO:0007669"/>
    <property type="project" value="InterPro"/>
</dbReference>
<dbReference type="Proteomes" id="UP001419268">
    <property type="component" value="Unassembled WGS sequence"/>
</dbReference>
<evidence type="ECO:0000313" key="9">
    <source>
        <dbReference type="Proteomes" id="UP001419268"/>
    </source>
</evidence>
<feature type="domain" description="MADS-box" evidence="7">
    <location>
        <begin position="1"/>
        <end position="48"/>
    </location>
</feature>
<keyword evidence="2" id="KW-0805">Transcription regulation</keyword>
<reference evidence="8 9" key="1">
    <citation type="submission" date="2024-01" db="EMBL/GenBank/DDBJ databases">
        <title>Genome assemblies of Stephania.</title>
        <authorList>
            <person name="Yang L."/>
        </authorList>
    </citation>
    <scope>NUCLEOTIDE SEQUENCE [LARGE SCALE GENOMIC DNA]</scope>
    <source>
        <strain evidence="8">JXDWG</strain>
        <tissue evidence="8">Leaf</tissue>
    </source>
</reference>
<evidence type="ECO:0000259" key="7">
    <source>
        <dbReference type="PROSITE" id="PS50066"/>
    </source>
</evidence>
<feature type="compositionally biased region" description="Low complexity" evidence="6">
    <location>
        <begin position="185"/>
        <end position="200"/>
    </location>
</feature>
<dbReference type="Gene3D" id="3.40.1810.10">
    <property type="entry name" value="Transcription factor, MADS-box"/>
    <property type="match status" value="1"/>
</dbReference>